<dbReference type="AlphaFoldDB" id="A0A8C8ZRC1"/>
<evidence type="ECO:0000256" key="1">
    <source>
        <dbReference type="SAM" id="MobiDB-lite"/>
    </source>
</evidence>
<name>A0A8C8ZRC1_PROSS</name>
<evidence type="ECO:0000313" key="3">
    <source>
        <dbReference type="Proteomes" id="UP000694414"/>
    </source>
</evidence>
<feature type="compositionally biased region" description="Basic and acidic residues" evidence="1">
    <location>
        <begin position="170"/>
        <end position="211"/>
    </location>
</feature>
<sequence>MGSYLSPARPCPPRPALRGGDQQEEPGRLRPAHPTRRVPPAVRVNSAAQCLELTRRLSYEDRVASPRRPQHRRRLVVVHRQRYPMEQARCLYLRVFSSAPWRGRQHQTVLSASSPRMLCTSVILKMASAKDKLTLHVALEQSVVYVWSSLTDHLSNPDAKEAMVRALKERSQVGAEEEKALTTVGDRRKGLAKHQEGHMGLERQDGPRRGSDGGGSAQSAFRSLMVNGVLSSFVPRPGPLKTDFWHNKPVNSLLRKSQTSFTSTRSRQNAVSSSYSSTGSFPLLQRRNGAGTTGFPSPASSGSQVTEESTSEECPQASTLASVVPQRKVKHERVVDAPSGQKQNLRDCCPPFDSSRPQKRKISLLLPYRRNDPLILPPPPQLGYRVTAEDLDLEKRAAIQCINQVLKGKTEAIPTCGTIQPSHSSTLPASRAFCTSPPPVSALMHSASASARLQNYPGPWAFL</sequence>
<evidence type="ECO:0000313" key="2">
    <source>
        <dbReference type="Ensembl" id="ENSPSMP00000018681.1"/>
    </source>
</evidence>
<feature type="region of interest" description="Disordered" evidence="1">
    <location>
        <begin position="1"/>
        <end position="39"/>
    </location>
</feature>
<accession>A0A8C8ZRC1</accession>
<feature type="compositionally biased region" description="Low complexity" evidence="1">
    <location>
        <begin position="257"/>
        <end position="268"/>
    </location>
</feature>
<dbReference type="GeneTree" id="ENSGT00940000163029"/>
<feature type="compositionally biased region" description="Polar residues" evidence="1">
    <location>
        <begin position="294"/>
        <end position="321"/>
    </location>
</feature>
<feature type="region of interest" description="Disordered" evidence="1">
    <location>
        <begin position="170"/>
        <end position="219"/>
    </location>
</feature>
<reference evidence="2" key="1">
    <citation type="submission" date="2025-08" db="UniProtKB">
        <authorList>
            <consortium name="Ensembl"/>
        </authorList>
    </citation>
    <scope>IDENTIFICATION</scope>
</reference>
<proteinExistence type="predicted"/>
<reference evidence="2" key="2">
    <citation type="submission" date="2025-09" db="UniProtKB">
        <authorList>
            <consortium name="Ensembl"/>
        </authorList>
    </citation>
    <scope>IDENTIFICATION</scope>
</reference>
<feature type="compositionally biased region" description="Polar residues" evidence="1">
    <location>
        <begin position="269"/>
        <end position="280"/>
    </location>
</feature>
<protein>
    <submittedName>
        <fullName evidence="2">Uncharacterized protein</fullName>
    </submittedName>
</protein>
<organism evidence="2 3">
    <name type="scientific">Prolemur simus</name>
    <name type="common">Greater bamboo lemur</name>
    <name type="synonym">Hapalemur simus</name>
    <dbReference type="NCBI Taxonomy" id="1328070"/>
    <lineage>
        <taxon>Eukaryota</taxon>
        <taxon>Metazoa</taxon>
        <taxon>Chordata</taxon>
        <taxon>Craniata</taxon>
        <taxon>Vertebrata</taxon>
        <taxon>Euteleostomi</taxon>
        <taxon>Mammalia</taxon>
        <taxon>Eutheria</taxon>
        <taxon>Euarchontoglires</taxon>
        <taxon>Primates</taxon>
        <taxon>Strepsirrhini</taxon>
        <taxon>Lemuriformes</taxon>
        <taxon>Lemuridae</taxon>
        <taxon>Prolemur</taxon>
    </lineage>
</organism>
<dbReference type="InterPro" id="IPR043220">
    <property type="entry name" value="POM121-like_prot_1"/>
</dbReference>
<feature type="region of interest" description="Disordered" evidence="1">
    <location>
        <begin position="256"/>
        <end position="356"/>
    </location>
</feature>
<dbReference type="Pfam" id="PF15229">
    <property type="entry name" value="POM121"/>
    <property type="match status" value="1"/>
</dbReference>
<keyword evidence="3" id="KW-1185">Reference proteome</keyword>
<dbReference type="PANTHER" id="PTHR15566">
    <property type="entry name" value="POM121-LIKE"/>
    <property type="match status" value="1"/>
</dbReference>
<dbReference type="PANTHER" id="PTHR15566:SF9">
    <property type="entry name" value="LOC100125913 PROTEIN"/>
    <property type="match status" value="1"/>
</dbReference>
<dbReference type="Ensembl" id="ENSPSMT00000021664.1">
    <property type="protein sequence ID" value="ENSPSMP00000018681.1"/>
    <property type="gene ID" value="ENSPSMG00000013225.1"/>
</dbReference>
<dbReference type="Proteomes" id="UP000694414">
    <property type="component" value="Unplaced"/>
</dbReference>